<gene>
    <name evidence="3" type="ORF">AA309_08200</name>
</gene>
<organism evidence="3 4">
    <name type="scientific">Microvirga vignae</name>
    <dbReference type="NCBI Taxonomy" id="1225564"/>
    <lineage>
        <taxon>Bacteria</taxon>
        <taxon>Pseudomonadati</taxon>
        <taxon>Pseudomonadota</taxon>
        <taxon>Alphaproteobacteria</taxon>
        <taxon>Hyphomicrobiales</taxon>
        <taxon>Methylobacteriaceae</taxon>
        <taxon>Microvirga</taxon>
    </lineage>
</organism>
<keyword evidence="4" id="KW-1185">Reference proteome</keyword>
<proteinExistence type="predicted"/>
<dbReference type="AlphaFoldDB" id="A0A0H1REK3"/>
<feature type="region of interest" description="Disordered" evidence="1">
    <location>
        <begin position="1"/>
        <end position="21"/>
    </location>
</feature>
<sequence length="89" mass="9487">MSSRDDEPKSDLDDELGSRKRISFRDYPSTGVVVLAAIVSGLGWLVYKWSDGKRVGQSNAPKGPPQEAVSKASASDDENTSAEPKSSSS</sequence>
<reference evidence="3 4" key="1">
    <citation type="submission" date="2015-05" db="EMBL/GenBank/DDBJ databases">
        <title>Draft genome sequence of Microvirga vignae strain BR3299, a novel nitrogen fixing bacteria isolated from Brazil semi-aired region.</title>
        <authorList>
            <person name="Zilli J.E."/>
            <person name="Passos S.R."/>
            <person name="Leite J."/>
            <person name="Baldani J.I."/>
            <person name="Xavier G.R."/>
            <person name="Rumjaneck N.G."/>
            <person name="Simoes-Araujo J.L."/>
        </authorList>
    </citation>
    <scope>NUCLEOTIDE SEQUENCE [LARGE SCALE GENOMIC DNA]</scope>
    <source>
        <strain evidence="3 4">BR3299</strain>
    </source>
</reference>
<keyword evidence="2" id="KW-0812">Transmembrane</keyword>
<keyword evidence="2" id="KW-0472">Membrane</keyword>
<feature type="region of interest" description="Disordered" evidence="1">
    <location>
        <begin position="53"/>
        <end position="89"/>
    </location>
</feature>
<protein>
    <submittedName>
        <fullName evidence="3">Uncharacterized protein</fullName>
    </submittedName>
</protein>
<comment type="caution">
    <text evidence="3">The sequence shown here is derived from an EMBL/GenBank/DDBJ whole genome shotgun (WGS) entry which is preliminary data.</text>
</comment>
<dbReference type="Proteomes" id="UP000035489">
    <property type="component" value="Unassembled WGS sequence"/>
</dbReference>
<keyword evidence="2" id="KW-1133">Transmembrane helix</keyword>
<feature type="compositionally biased region" description="Basic and acidic residues" evidence="1">
    <location>
        <begin position="1"/>
        <end position="11"/>
    </location>
</feature>
<accession>A0A0H1REK3</accession>
<dbReference type="PATRIC" id="fig|1225564.3.peg.2180"/>
<evidence type="ECO:0000313" key="3">
    <source>
        <dbReference type="EMBL" id="KLK93625.1"/>
    </source>
</evidence>
<dbReference type="EMBL" id="LCYG01000019">
    <property type="protein sequence ID" value="KLK93625.1"/>
    <property type="molecule type" value="Genomic_DNA"/>
</dbReference>
<evidence type="ECO:0000256" key="2">
    <source>
        <dbReference type="SAM" id="Phobius"/>
    </source>
</evidence>
<name>A0A0H1REK3_9HYPH</name>
<evidence type="ECO:0000256" key="1">
    <source>
        <dbReference type="SAM" id="MobiDB-lite"/>
    </source>
</evidence>
<feature type="transmembrane region" description="Helical" evidence="2">
    <location>
        <begin position="27"/>
        <end position="47"/>
    </location>
</feature>
<evidence type="ECO:0000313" key="4">
    <source>
        <dbReference type="Proteomes" id="UP000035489"/>
    </source>
</evidence>